<proteinExistence type="predicted"/>
<dbReference type="Proteomes" id="UP000050741">
    <property type="component" value="Unassembled WGS sequence"/>
</dbReference>
<reference evidence="1" key="2">
    <citation type="submission" date="2014-05" db="EMBL/GenBank/DDBJ databases">
        <title>The genome and life-stage specific transcriptomes of Globodera pallida elucidate key aspects of plant parasitism by a cyst nematode.</title>
        <authorList>
            <person name="Cotton J.A."/>
            <person name="Lilley C.J."/>
            <person name="Jones L.M."/>
            <person name="Kikuchi T."/>
            <person name="Reid A.J."/>
            <person name="Thorpe P."/>
            <person name="Tsai I.J."/>
            <person name="Beasley H."/>
            <person name="Blok V."/>
            <person name="Cock P.J.A."/>
            <person name="Van den Akker S.E."/>
            <person name="Holroyd N."/>
            <person name="Hunt M."/>
            <person name="Mantelin S."/>
            <person name="Naghra H."/>
            <person name="Pain A."/>
            <person name="Palomares-Rius J.E."/>
            <person name="Zarowiecki M."/>
            <person name="Berriman M."/>
            <person name="Jones J.T."/>
            <person name="Urwin P.E."/>
        </authorList>
    </citation>
    <scope>NUCLEOTIDE SEQUENCE [LARGE SCALE GENOMIC DNA]</scope>
    <source>
        <strain evidence="1">Lindley</strain>
    </source>
</reference>
<evidence type="ECO:0000313" key="1">
    <source>
        <dbReference type="Proteomes" id="UP000050741"/>
    </source>
</evidence>
<accession>A0A183C5G7</accession>
<sequence length="67" mass="7615">MAYGSMHRFFTFAMANIAKHFAHNSVIKNNKLHLSNKEIAIVNKSSTRDLEQRIKQVDPGRESCPKG</sequence>
<keyword evidence="1" id="KW-1185">Reference proteome</keyword>
<evidence type="ECO:0000313" key="2">
    <source>
        <dbReference type="WBParaSite" id="GPLIN_000811200"/>
    </source>
</evidence>
<protein>
    <submittedName>
        <fullName evidence="2">Uncharacterized protein</fullName>
    </submittedName>
</protein>
<dbReference type="WBParaSite" id="GPLIN_000811200">
    <property type="protein sequence ID" value="GPLIN_000811200"/>
    <property type="gene ID" value="GPLIN_000811200"/>
</dbReference>
<organism evidence="1 2">
    <name type="scientific">Globodera pallida</name>
    <name type="common">Potato cyst nematode worm</name>
    <name type="synonym">Heterodera pallida</name>
    <dbReference type="NCBI Taxonomy" id="36090"/>
    <lineage>
        <taxon>Eukaryota</taxon>
        <taxon>Metazoa</taxon>
        <taxon>Ecdysozoa</taxon>
        <taxon>Nematoda</taxon>
        <taxon>Chromadorea</taxon>
        <taxon>Rhabditida</taxon>
        <taxon>Tylenchina</taxon>
        <taxon>Tylenchomorpha</taxon>
        <taxon>Tylenchoidea</taxon>
        <taxon>Heteroderidae</taxon>
        <taxon>Heteroderinae</taxon>
        <taxon>Globodera</taxon>
    </lineage>
</organism>
<dbReference type="AlphaFoldDB" id="A0A183C5G7"/>
<name>A0A183C5G7_GLOPA</name>
<reference evidence="1" key="1">
    <citation type="submission" date="2013-12" db="EMBL/GenBank/DDBJ databases">
        <authorList>
            <person name="Aslett M."/>
        </authorList>
    </citation>
    <scope>NUCLEOTIDE SEQUENCE [LARGE SCALE GENOMIC DNA]</scope>
    <source>
        <strain evidence="1">Lindley</strain>
    </source>
</reference>
<reference evidence="2" key="3">
    <citation type="submission" date="2016-06" db="UniProtKB">
        <authorList>
            <consortium name="WormBaseParasite"/>
        </authorList>
    </citation>
    <scope>IDENTIFICATION</scope>
</reference>